<feature type="compositionally biased region" description="Polar residues" evidence="13">
    <location>
        <begin position="275"/>
        <end position="299"/>
    </location>
</feature>
<dbReference type="SUPFAM" id="SSF54957">
    <property type="entry name" value="Viral DNA-binding domain"/>
    <property type="match status" value="1"/>
</dbReference>
<comment type="subcellular location">
    <subcellularLocation>
        <location evidence="1 12">Host nucleus</location>
    </subcellularLocation>
</comment>
<comment type="PTM">
    <text evidence="12">Phosphorylated.</text>
</comment>
<evidence type="ECO:0000256" key="8">
    <source>
        <dbReference type="ARBA" id="ARBA00023015"/>
    </source>
</evidence>
<dbReference type="HAMAP" id="MF_04001">
    <property type="entry name" value="PPV_E2"/>
    <property type="match status" value="1"/>
</dbReference>
<feature type="compositionally biased region" description="Basic and acidic residues" evidence="13">
    <location>
        <begin position="226"/>
        <end position="236"/>
    </location>
</feature>
<evidence type="ECO:0000256" key="3">
    <source>
        <dbReference type="ARBA" id="ARBA00022491"/>
    </source>
</evidence>
<comment type="caution">
    <text evidence="12">Lacks conserved residue(s) required for the propagation of feature annotation.</text>
</comment>
<dbReference type="SUPFAM" id="SSF51332">
    <property type="entry name" value="E2 regulatory, transactivation domain"/>
    <property type="match status" value="1"/>
</dbReference>
<dbReference type="GO" id="GO:0006351">
    <property type="term" value="P:DNA-templated transcription"/>
    <property type="evidence" value="ECO:0007669"/>
    <property type="project" value="UniProtKB-UniRule"/>
</dbReference>
<evidence type="ECO:0000256" key="12">
    <source>
        <dbReference type="HAMAP-Rule" id="MF_04001"/>
    </source>
</evidence>
<sequence>MEKLRERFDAVQEALLTLYENATKDIDTQIKHWELLRQEHVIMYYARQNGIKRIGFHQVPSLVTSEHKAKEAIRMTILLKSLKNSPFGSETWSLTETSLEIVNAPPSNCFKKEAYIVDVYYDRDAEKLYPYTGWKHIYFQGEDNMWHKTAGRVDYYGLYYIDDYGDKVYYVNFDEKAKTLSSTGEWEVKYQNKTISPSVTSSSSPTSWKPASGHSSLSPWDPEINEEVRRRPKEAPKNTSGSVGEETPRLRHSRRRREGEPGTSRSPKRRRTDPDSTGSAVPTPSQVGSSHRSASGQYSSRLERLQAEAWDPPILIVKGCANTLKCWRFRCKKQNKRLFDYASTVFKWVDLDSNSRMLLAFRDNTQRKLFMDTVTLPKGTEVSLGSLNSL</sequence>
<evidence type="ECO:0000256" key="4">
    <source>
        <dbReference type="ARBA" id="ARBA00022518"/>
    </source>
</evidence>
<dbReference type="InterPro" id="IPR033668">
    <property type="entry name" value="Reg_prot_E2"/>
</dbReference>
<evidence type="ECO:0000313" key="16">
    <source>
        <dbReference type="EMBL" id="AYA93433.1"/>
    </source>
</evidence>
<evidence type="ECO:0000256" key="7">
    <source>
        <dbReference type="ARBA" id="ARBA00022705"/>
    </source>
</evidence>
<keyword evidence="3 12" id="KW-0678">Repressor</keyword>
<comment type="similarity">
    <text evidence="12">Belongs to the papillomaviridae E2 protein family.</text>
</comment>
<organism evidence="16">
    <name type="scientific">Human papillomavirus</name>
    <dbReference type="NCBI Taxonomy" id="10566"/>
    <lineage>
        <taxon>Viruses</taxon>
        <taxon>Monodnaviria</taxon>
        <taxon>Shotokuvirae</taxon>
        <taxon>Cossaviricota</taxon>
        <taxon>Papovaviricetes</taxon>
        <taxon>Zurhausenvirales</taxon>
        <taxon>Papillomaviridae</taxon>
    </lineage>
</organism>
<evidence type="ECO:0000259" key="14">
    <source>
        <dbReference type="Pfam" id="PF00508"/>
    </source>
</evidence>
<evidence type="ECO:0000256" key="5">
    <source>
        <dbReference type="ARBA" id="ARBA00022553"/>
    </source>
</evidence>
<dbReference type="GO" id="GO:0006260">
    <property type="term" value="P:DNA replication"/>
    <property type="evidence" value="ECO:0007669"/>
    <property type="project" value="UniProtKB-KW"/>
</dbReference>
<dbReference type="GO" id="GO:0003700">
    <property type="term" value="F:DNA-binding transcription factor activity"/>
    <property type="evidence" value="ECO:0007669"/>
    <property type="project" value="UniProtKB-UniRule"/>
</dbReference>
<evidence type="ECO:0000256" key="1">
    <source>
        <dbReference type="ARBA" id="ARBA00004147"/>
    </source>
</evidence>
<dbReference type="Gene3D" id="3.30.70.330">
    <property type="match status" value="1"/>
</dbReference>
<dbReference type="Gene3D" id="1.10.287.30">
    <property type="entry name" value="E2 (early) protein, N terminal domain, subdomain 1"/>
    <property type="match status" value="1"/>
</dbReference>
<dbReference type="InterPro" id="IPR036050">
    <property type="entry name" value="Regulatory_protein_E2_N"/>
</dbReference>
<feature type="compositionally biased region" description="Low complexity" evidence="13">
    <location>
        <begin position="196"/>
        <end position="207"/>
    </location>
</feature>
<dbReference type="InterPro" id="IPR042504">
    <property type="entry name" value="Regulatory_protein_E2_N_2"/>
</dbReference>
<dbReference type="EMBL" id="MH777161">
    <property type="protein sequence ID" value="AYA93433.1"/>
    <property type="molecule type" value="Genomic_DNA"/>
</dbReference>
<dbReference type="Pfam" id="PF00511">
    <property type="entry name" value="PPV_E2_C"/>
    <property type="match status" value="1"/>
</dbReference>
<keyword evidence="11 12" id="KW-0804">Transcription</keyword>
<feature type="cross-link" description="Glycyl lysine isopeptide (Lys-Gly) (interchain with G-Cter in SUMO)" evidence="12">
    <location>
        <position position="318"/>
    </location>
</feature>
<keyword evidence="6 12" id="KW-1048">Host nucleus</keyword>
<dbReference type="GO" id="GO:0000166">
    <property type="term" value="F:nucleotide binding"/>
    <property type="evidence" value="ECO:0007669"/>
    <property type="project" value="UniProtKB-UniRule"/>
</dbReference>
<evidence type="ECO:0000256" key="10">
    <source>
        <dbReference type="ARBA" id="ARBA00023159"/>
    </source>
</evidence>
<evidence type="ECO:0000256" key="9">
    <source>
        <dbReference type="ARBA" id="ARBA00023125"/>
    </source>
</evidence>
<dbReference type="GO" id="GO:0039693">
    <property type="term" value="P:viral DNA genome replication"/>
    <property type="evidence" value="ECO:0007669"/>
    <property type="project" value="UniProtKB-UniRule"/>
</dbReference>
<proteinExistence type="inferred from homology"/>
<keyword evidence="12" id="KW-1017">Isopeptide bond</keyword>
<feature type="region of interest" description="Disordered" evidence="13">
    <location>
        <begin position="195"/>
        <end position="299"/>
    </location>
</feature>
<comment type="PTM">
    <text evidence="12">Sumoylation plays a regulatory role in E2 transcriptional activity.</text>
</comment>
<dbReference type="InterPro" id="IPR001866">
    <property type="entry name" value="PPV_E2_N"/>
</dbReference>
<dbReference type="InterPro" id="IPR000427">
    <property type="entry name" value="Papillomavirus_E2_C"/>
</dbReference>
<dbReference type="InterPro" id="IPR042503">
    <property type="entry name" value="Regulatory_protein_E2_N_1"/>
</dbReference>
<evidence type="ECO:0000256" key="2">
    <source>
        <dbReference type="ARBA" id="ARBA00007794"/>
    </source>
</evidence>
<name>A0A385PK95_9PAPI</name>
<keyword evidence="5 12" id="KW-0597">Phosphoprotein</keyword>
<keyword evidence="9 12" id="KW-0238">DNA-binding</keyword>
<dbReference type="GO" id="GO:0042025">
    <property type="term" value="C:host cell nucleus"/>
    <property type="evidence" value="ECO:0007669"/>
    <property type="project" value="UniProtKB-SubCell"/>
</dbReference>
<feature type="domain" description="Papillomavirus E2 C-terminal" evidence="15">
    <location>
        <begin position="313"/>
        <end position="387"/>
    </location>
</feature>
<dbReference type="GO" id="GO:0003677">
    <property type="term" value="F:DNA binding"/>
    <property type="evidence" value="ECO:0007669"/>
    <property type="project" value="UniProtKB-UniRule"/>
</dbReference>
<evidence type="ECO:0000256" key="13">
    <source>
        <dbReference type="SAM" id="MobiDB-lite"/>
    </source>
</evidence>
<evidence type="ECO:0000256" key="6">
    <source>
        <dbReference type="ARBA" id="ARBA00022562"/>
    </source>
</evidence>
<keyword evidence="10 12" id="KW-0010">Activator</keyword>
<evidence type="ECO:0000259" key="15">
    <source>
        <dbReference type="Pfam" id="PF00511"/>
    </source>
</evidence>
<gene>
    <name evidence="12" type="primary">E2</name>
</gene>
<comment type="subunit">
    <text evidence="12">Binds DNA as homodimer. Interacts with protein E1; this interaction greatly increases E1 DNA-binding activity. Interacts with protein L1; this interaction enhances E2-dependent replication and transcription activation. Interacts with protein L2; this interaction inhibits E2 transcriptional activity but not DNA replication function E2. Interacts with protein E7; this interaction inhibits E7 oncogenic activity. Interacts with host TAF1; this interaction modulates E2-dependent transcriptional regulation. Interacts with host BRD4; this interaction mediates E2 transcriptional activation function. Additionally, the interaction with host BRD4 on mitotic chromosomes mediates tethering of the viral genome. Interacts with host TOPBP1; this interaction is required for optimal viral DNA replication.</text>
</comment>
<dbReference type="Pfam" id="PF00508">
    <property type="entry name" value="PPV_E2_N"/>
    <property type="match status" value="1"/>
</dbReference>
<accession>A0A385PK95</accession>
<keyword evidence="4 12" id="KW-0244">Early protein</keyword>
<dbReference type="InterPro" id="IPR035975">
    <property type="entry name" value="E2/EBNA1_C_sf"/>
</dbReference>
<comment type="similarity">
    <text evidence="2">Belongs to the papillomaviridae E8^E2C protein family.</text>
</comment>
<reference evidence="16" key="1">
    <citation type="journal article" date="2018" name="Nat. Med.">
        <title>Expanded skin virome in DOCK8-deficient patients.</title>
        <authorList>
            <consortium name="NISC Comparative Sequencing Program"/>
            <person name="Tirosh O."/>
            <person name="Conlan S."/>
            <person name="Deming C."/>
            <person name="Lee-Lin S.Q."/>
            <person name="Huang X."/>
            <person name="Su H.C."/>
            <person name="Freeman A.F."/>
            <person name="Segre J.A."/>
            <person name="Kong H.H."/>
        </authorList>
    </citation>
    <scope>NUCLEOTIDE SEQUENCE</scope>
    <source>
        <strain evidence="16">HPV-mSK_013</strain>
    </source>
</reference>
<comment type="function">
    <text evidence="12">Plays a role in the initiation of viral DNA replication. A dimer of E2 interacts with a dimer of E1 in order to improve specificity of E1 DNA binding activity. Once the complex recognizes and binds DNA at specific sites, the E2 dimer is removed from DNA. E2 also regulates viral transcription through binding to the E2RE response element (5'-ACCNNNNNNGGT-3') present in multiple copies in the regulatory regions of the viral genome. Activates or represses transcription depending on E2RE's position with regards to proximal promoter elements including the TATA-box. Repression occurs by sterically hindering the assembly of the transcription initiation complex.</text>
</comment>
<protein>
    <recommendedName>
        <fullName evidence="12">Regulatory protein E2</fullName>
    </recommendedName>
</protein>
<evidence type="ECO:0000256" key="11">
    <source>
        <dbReference type="ARBA" id="ARBA00023163"/>
    </source>
</evidence>
<dbReference type="GO" id="GO:0006275">
    <property type="term" value="P:regulation of DNA replication"/>
    <property type="evidence" value="ECO:0007669"/>
    <property type="project" value="UniProtKB-UniRule"/>
</dbReference>
<dbReference type="InterPro" id="IPR012677">
    <property type="entry name" value="Nucleotide-bd_a/b_plait_sf"/>
</dbReference>
<keyword evidence="12" id="KW-0832">Ubl conjugation</keyword>
<keyword evidence="7 12" id="KW-0235">DNA replication</keyword>
<feature type="region of interest" description="DNA-binding domain" evidence="12">
    <location>
        <begin position="311"/>
        <end position="390"/>
    </location>
</feature>
<keyword evidence="8 12" id="KW-0805">Transcription regulation</keyword>
<feature type="domain" description="Papillomavirus E2 N-terminal" evidence="14">
    <location>
        <begin position="1"/>
        <end position="199"/>
    </location>
</feature>
<dbReference type="Gene3D" id="2.170.200.10">
    <property type="entry name" value="Papillomavirus E2 early protein domain"/>
    <property type="match status" value="1"/>
</dbReference>